<reference evidence="1" key="1">
    <citation type="submission" date="2021-01" db="EMBL/GenBank/DDBJ databases">
        <title>Whole genome shotgun sequence of Sinosporangium siamense NBRC 109515.</title>
        <authorList>
            <person name="Komaki H."/>
            <person name="Tamura T."/>
        </authorList>
    </citation>
    <scope>NUCLEOTIDE SEQUENCE</scope>
    <source>
        <strain evidence="1">NBRC 109515</strain>
    </source>
</reference>
<dbReference type="Pfam" id="PF13620">
    <property type="entry name" value="CarboxypepD_reg"/>
    <property type="match status" value="1"/>
</dbReference>
<evidence type="ECO:0000313" key="2">
    <source>
        <dbReference type="Proteomes" id="UP000606172"/>
    </source>
</evidence>
<name>A0A919REC4_9ACTN</name>
<dbReference type="InterPro" id="IPR013784">
    <property type="entry name" value="Carb-bd-like_fold"/>
</dbReference>
<dbReference type="SUPFAM" id="SSF49452">
    <property type="entry name" value="Starch-binding domain-like"/>
    <property type="match status" value="1"/>
</dbReference>
<sequence>MNRKLATGQNGTYALPSLKTGTCRISARKLGCDEASATVIVAADTTVVQDVAMTALPAHTVAGTVTFGGGPQSDVEIRVAGTSTGTVTDSTGRYRLAVPAGTYELDVIPPHAHCAGPVKVPVAVGADMTRDVVLPSRTDHFGYTCAEGNAPYIAGSDRLPIRGAAIRHQITLPFPVMHYGATYDSAWLGVDGWLSFLREGVRPPINRCPRMAPRPAESSPSEMAW</sequence>
<keyword evidence="2" id="KW-1185">Reference proteome</keyword>
<dbReference type="InterPro" id="IPR008969">
    <property type="entry name" value="CarboxyPept-like_regulatory"/>
</dbReference>
<accession>A0A919REC4</accession>
<dbReference type="EMBL" id="BOOW01000013">
    <property type="protein sequence ID" value="GII92137.1"/>
    <property type="molecule type" value="Genomic_DNA"/>
</dbReference>
<protein>
    <recommendedName>
        <fullName evidence="3">Carboxypeptidase regulatory-like domain-containing protein</fullName>
    </recommendedName>
</protein>
<comment type="caution">
    <text evidence="1">The sequence shown here is derived from an EMBL/GenBank/DDBJ whole genome shotgun (WGS) entry which is preliminary data.</text>
</comment>
<proteinExistence type="predicted"/>
<evidence type="ECO:0008006" key="3">
    <source>
        <dbReference type="Google" id="ProtNLM"/>
    </source>
</evidence>
<organism evidence="1 2">
    <name type="scientific">Sinosporangium siamense</name>
    <dbReference type="NCBI Taxonomy" id="1367973"/>
    <lineage>
        <taxon>Bacteria</taxon>
        <taxon>Bacillati</taxon>
        <taxon>Actinomycetota</taxon>
        <taxon>Actinomycetes</taxon>
        <taxon>Streptosporangiales</taxon>
        <taxon>Streptosporangiaceae</taxon>
        <taxon>Sinosporangium</taxon>
    </lineage>
</organism>
<gene>
    <name evidence="1" type="ORF">Ssi02_23680</name>
</gene>
<dbReference type="Proteomes" id="UP000606172">
    <property type="component" value="Unassembled WGS sequence"/>
</dbReference>
<dbReference type="Gene3D" id="2.60.40.1120">
    <property type="entry name" value="Carboxypeptidase-like, regulatory domain"/>
    <property type="match status" value="2"/>
</dbReference>
<dbReference type="SUPFAM" id="SSF49464">
    <property type="entry name" value="Carboxypeptidase regulatory domain-like"/>
    <property type="match status" value="1"/>
</dbReference>
<evidence type="ECO:0000313" key="1">
    <source>
        <dbReference type="EMBL" id="GII92137.1"/>
    </source>
</evidence>
<dbReference type="GO" id="GO:0030246">
    <property type="term" value="F:carbohydrate binding"/>
    <property type="evidence" value="ECO:0007669"/>
    <property type="project" value="InterPro"/>
</dbReference>
<dbReference type="AlphaFoldDB" id="A0A919REC4"/>